<gene>
    <name evidence="1" type="ordered locus">Ahos_1030</name>
</gene>
<accession>F4B9C3</accession>
<evidence type="ECO:0000313" key="1">
    <source>
        <dbReference type="EMBL" id="AEE93916.1"/>
    </source>
</evidence>
<reference key="2">
    <citation type="journal article" date="2011" name="Extremophiles">
        <title>Genomic analyses of Acidianus hospitalis W1 a host for studying crenarchaeal virus and plasmid life cycles.</title>
        <authorList>
            <person name="You X.Y."/>
            <person name="Liu C."/>
            <person name="Wang S.Y."/>
            <person name="Jiang C.Y."/>
            <person name="Shah S.A."/>
            <person name="Prangishvili D."/>
            <person name="Liu S.J."/>
            <person name="Garrett R.A."/>
        </authorList>
    </citation>
    <scope>NUCLEOTIDE SEQUENCE</scope>
    <source>
        <strain>W1</strain>
    </source>
</reference>
<organism evidence="1 2">
    <name type="scientific">Acidianus hospitalis (strain W1)</name>
    <dbReference type="NCBI Taxonomy" id="933801"/>
    <lineage>
        <taxon>Archaea</taxon>
        <taxon>Thermoproteota</taxon>
        <taxon>Thermoprotei</taxon>
        <taxon>Sulfolobales</taxon>
        <taxon>Sulfolobaceae</taxon>
        <taxon>Acidianus</taxon>
    </lineage>
</organism>
<protein>
    <submittedName>
        <fullName evidence="1">Uncharacterized protein</fullName>
    </submittedName>
</protein>
<name>F4B9C3_ACIHW</name>
<sequence>MNLSLQFYIQGILFKLLQKYSSSNCFVYSVSTNSPFSFSGTSGRIKIRGEFRRKIKLHFSCGSVTSHVEYDLPRSMDELAKTVQEIEKEAEEKLHEVINNCELISLCETISGKTKVHVIKGKTLNLNDELKEEISFALFKHYGGRKVFFNLSEEEGIHVVNVIKNDKNKVYIQLFSPNQWKFWYLSEDYVVDEDLYAIMKKIHNSS</sequence>
<evidence type="ECO:0000313" key="2">
    <source>
        <dbReference type="Proteomes" id="UP000008458"/>
    </source>
</evidence>
<dbReference type="KEGG" id="aho:Ahos_1030"/>
<dbReference type="HOGENOM" id="CLU_1329395_0_0_2"/>
<proteinExistence type="predicted"/>
<reference evidence="1 2" key="1">
    <citation type="journal article" date="2011" name="Extremophiles">
        <title>Genomic analysis of Acidianus hospitalis W1 a host for studying crenarchaeal virus and plasmid life cycles.</title>
        <authorList>
            <person name="You X.Y."/>
            <person name="Liu C."/>
            <person name="Wang S.Y."/>
            <person name="Jiang C.Y."/>
            <person name="Shah S.A."/>
            <person name="Prangishvili D."/>
            <person name="She Q."/>
            <person name="Liu S.J."/>
            <person name="Garrett R.A."/>
        </authorList>
    </citation>
    <scope>NUCLEOTIDE SEQUENCE [LARGE SCALE GENOMIC DNA]</scope>
    <source>
        <strain evidence="1 2">W1</strain>
    </source>
</reference>
<dbReference type="Proteomes" id="UP000008458">
    <property type="component" value="Chromosome"/>
</dbReference>
<dbReference type="eggNOG" id="arCOG07280">
    <property type="taxonomic scope" value="Archaea"/>
</dbReference>
<dbReference type="EMBL" id="CP002535">
    <property type="protein sequence ID" value="AEE93916.1"/>
    <property type="molecule type" value="Genomic_DNA"/>
</dbReference>
<keyword evidence="2" id="KW-1185">Reference proteome</keyword>
<dbReference type="AlphaFoldDB" id="F4B9C3"/>